<keyword evidence="2" id="KW-1185">Reference proteome</keyword>
<reference evidence="1" key="1">
    <citation type="submission" date="2023-03" db="EMBL/GenBank/DDBJ databases">
        <authorList>
            <person name="Steffen K."/>
            <person name="Cardenas P."/>
        </authorList>
    </citation>
    <scope>NUCLEOTIDE SEQUENCE</scope>
</reference>
<evidence type="ECO:0000313" key="2">
    <source>
        <dbReference type="Proteomes" id="UP001174909"/>
    </source>
</evidence>
<name>A0AA35TAA9_GEOBA</name>
<protein>
    <submittedName>
        <fullName evidence="1">Uncharacterized protein</fullName>
    </submittedName>
</protein>
<evidence type="ECO:0000313" key="1">
    <source>
        <dbReference type="EMBL" id="CAI8043756.1"/>
    </source>
</evidence>
<sequence>MACFIMTYCTQLQRRRRIGSVSGSVECQPLHCLAPGYPLFLQ</sequence>
<dbReference type="EMBL" id="CASHTH010003353">
    <property type="protein sequence ID" value="CAI8043756.1"/>
    <property type="molecule type" value="Genomic_DNA"/>
</dbReference>
<comment type="caution">
    <text evidence="1">The sequence shown here is derived from an EMBL/GenBank/DDBJ whole genome shotgun (WGS) entry which is preliminary data.</text>
</comment>
<gene>
    <name evidence="1" type="ORF">GBAR_LOCUS24276</name>
</gene>
<organism evidence="1 2">
    <name type="scientific">Geodia barretti</name>
    <name type="common">Barrett's horny sponge</name>
    <dbReference type="NCBI Taxonomy" id="519541"/>
    <lineage>
        <taxon>Eukaryota</taxon>
        <taxon>Metazoa</taxon>
        <taxon>Porifera</taxon>
        <taxon>Demospongiae</taxon>
        <taxon>Heteroscleromorpha</taxon>
        <taxon>Tetractinellida</taxon>
        <taxon>Astrophorina</taxon>
        <taxon>Geodiidae</taxon>
        <taxon>Geodia</taxon>
    </lineage>
</organism>
<accession>A0AA35TAA9</accession>
<proteinExistence type="predicted"/>
<dbReference type="Proteomes" id="UP001174909">
    <property type="component" value="Unassembled WGS sequence"/>
</dbReference>
<dbReference type="AlphaFoldDB" id="A0AA35TAA9"/>